<dbReference type="EMBL" id="VDGT01000028">
    <property type="protein sequence ID" value="TNM25776.1"/>
    <property type="molecule type" value="Genomic_DNA"/>
</dbReference>
<evidence type="ECO:0000256" key="2">
    <source>
        <dbReference type="ARBA" id="ARBA00023125"/>
    </source>
</evidence>
<dbReference type="RefSeq" id="WP_139649641.1">
    <property type="nucleotide sequence ID" value="NZ_BAAAZS010000067.1"/>
</dbReference>
<evidence type="ECO:0000256" key="1">
    <source>
        <dbReference type="ARBA" id="ARBA00023015"/>
    </source>
</evidence>
<keyword evidence="3" id="KW-0804">Transcription</keyword>
<dbReference type="GO" id="GO:0003700">
    <property type="term" value="F:DNA-binding transcription factor activity"/>
    <property type="evidence" value="ECO:0007669"/>
    <property type="project" value="TreeGrafter"/>
</dbReference>
<gene>
    <name evidence="6" type="ORF">FH715_26145</name>
</gene>
<evidence type="ECO:0000259" key="5">
    <source>
        <dbReference type="PROSITE" id="PS50977"/>
    </source>
</evidence>
<dbReference type="InterPro" id="IPR001647">
    <property type="entry name" value="HTH_TetR"/>
</dbReference>
<dbReference type="PANTHER" id="PTHR30055">
    <property type="entry name" value="HTH-TYPE TRANSCRIPTIONAL REGULATOR RUTR"/>
    <property type="match status" value="1"/>
</dbReference>
<comment type="caution">
    <text evidence="6">The sequence shown here is derived from an EMBL/GenBank/DDBJ whole genome shotgun (WGS) entry which is preliminary data.</text>
</comment>
<feature type="domain" description="HTH tetR-type" evidence="5">
    <location>
        <begin position="10"/>
        <end position="70"/>
    </location>
</feature>
<proteinExistence type="predicted"/>
<dbReference type="InterPro" id="IPR009057">
    <property type="entry name" value="Homeodomain-like_sf"/>
</dbReference>
<name>A0A5C4UQL4_9ACTN</name>
<sequence length="206" mass="23047">MSTLRDRRRQATETEIEVAAIKLFESRGFEATTCDDIAAAAEVSPRTFYRHGANKEEAAFRTARRFSATLGDELAERAARRPLRLVDFEEVIAGVLTESATEDWLERMLTVRRLASHDAALRRIAQLHDAECVERVVERVAPQDETDPESLLHLQVTAATALTVFRAALDEWAASPPEDGERATALVSIYRRASALLADEIRDRRG</sequence>
<evidence type="ECO:0000313" key="7">
    <source>
        <dbReference type="Proteomes" id="UP000311713"/>
    </source>
</evidence>
<accession>A0A5C4UQL4</accession>
<evidence type="ECO:0000313" key="6">
    <source>
        <dbReference type="EMBL" id="TNM25776.1"/>
    </source>
</evidence>
<dbReference type="InterPro" id="IPR050109">
    <property type="entry name" value="HTH-type_TetR-like_transc_reg"/>
</dbReference>
<dbReference type="GO" id="GO:0000976">
    <property type="term" value="F:transcription cis-regulatory region binding"/>
    <property type="evidence" value="ECO:0007669"/>
    <property type="project" value="TreeGrafter"/>
</dbReference>
<dbReference type="OrthoDB" id="3787664at2"/>
<feature type="DNA-binding region" description="H-T-H motif" evidence="4">
    <location>
        <begin position="33"/>
        <end position="52"/>
    </location>
</feature>
<dbReference type="PROSITE" id="PS50977">
    <property type="entry name" value="HTH_TETR_2"/>
    <property type="match status" value="1"/>
</dbReference>
<dbReference type="PANTHER" id="PTHR30055:SF234">
    <property type="entry name" value="HTH-TYPE TRANSCRIPTIONAL REGULATOR BETI"/>
    <property type="match status" value="1"/>
</dbReference>
<protein>
    <submittedName>
        <fullName evidence="6">TetR family transcriptional regulator</fullName>
    </submittedName>
</protein>
<dbReference type="Gene3D" id="1.10.357.10">
    <property type="entry name" value="Tetracycline Repressor, domain 2"/>
    <property type="match status" value="1"/>
</dbReference>
<reference evidence="6 7" key="1">
    <citation type="submission" date="2019-06" db="EMBL/GenBank/DDBJ databases">
        <title>Draft genome of Streptomyces sedi sp. JCM16909.</title>
        <authorList>
            <person name="Klykleung N."/>
            <person name="Tanasupawat S."/>
            <person name="Kudo T."/>
            <person name="Yuki M."/>
            <person name="Ohkuma M."/>
        </authorList>
    </citation>
    <scope>NUCLEOTIDE SEQUENCE [LARGE SCALE GENOMIC DNA]</scope>
    <source>
        <strain evidence="6 7">JCM 16909</strain>
    </source>
</reference>
<organism evidence="6 7">
    <name type="scientific">Streptomyces sedi</name>
    <dbReference type="NCBI Taxonomy" id="555059"/>
    <lineage>
        <taxon>Bacteria</taxon>
        <taxon>Bacillati</taxon>
        <taxon>Actinomycetota</taxon>
        <taxon>Actinomycetes</taxon>
        <taxon>Kitasatosporales</taxon>
        <taxon>Streptomycetaceae</taxon>
        <taxon>Streptomyces</taxon>
    </lineage>
</organism>
<dbReference type="AlphaFoldDB" id="A0A5C4UQL4"/>
<evidence type="ECO:0000256" key="4">
    <source>
        <dbReference type="PROSITE-ProRule" id="PRU00335"/>
    </source>
</evidence>
<evidence type="ECO:0000256" key="3">
    <source>
        <dbReference type="ARBA" id="ARBA00023163"/>
    </source>
</evidence>
<keyword evidence="7" id="KW-1185">Reference proteome</keyword>
<keyword evidence="2 4" id="KW-0238">DNA-binding</keyword>
<dbReference type="SUPFAM" id="SSF46689">
    <property type="entry name" value="Homeodomain-like"/>
    <property type="match status" value="1"/>
</dbReference>
<dbReference type="Pfam" id="PF00440">
    <property type="entry name" value="TetR_N"/>
    <property type="match status" value="1"/>
</dbReference>
<keyword evidence="1" id="KW-0805">Transcription regulation</keyword>
<dbReference type="Proteomes" id="UP000311713">
    <property type="component" value="Unassembled WGS sequence"/>
</dbReference>